<comment type="caution">
    <text evidence="2">The sequence shown here is derived from an EMBL/GenBank/DDBJ whole genome shotgun (WGS) entry which is preliminary data.</text>
</comment>
<proteinExistence type="predicted"/>
<evidence type="ECO:0000256" key="1">
    <source>
        <dbReference type="SAM" id="MobiDB-lite"/>
    </source>
</evidence>
<dbReference type="AlphaFoldDB" id="A0A921RL68"/>
<feature type="compositionally biased region" description="Low complexity" evidence="1">
    <location>
        <begin position="97"/>
        <end position="110"/>
    </location>
</feature>
<accession>A0A921RL68</accession>
<feature type="region of interest" description="Disordered" evidence="1">
    <location>
        <begin position="82"/>
        <end position="110"/>
    </location>
</feature>
<sequence length="251" mass="25669">MKLVWCPDTASKAYIDGVRAIANAADADASPELAELLAAMAGGWNAQLIVDAPDSASSTSTTTSLALAAAARRTGGRYARLDVVDDAPAPPTEDEATTNSGSGSGSSSSSFSAAAATEAAMARLEGVDLLVLDARRRDAAVVLRAARPGPRGMVVVVRHGGGGTAGGGGVRRRAAAAPPWWGMLAAGTRVVRAAYLPIGAGGVEVLHVGVGKGPSLLPTTQHSRRPSGGGRGRWIRHVNHRTGEEHVFRRQ</sequence>
<protein>
    <submittedName>
        <fullName evidence="2">Uncharacterized protein</fullName>
    </submittedName>
</protein>
<gene>
    <name evidence="2" type="ORF">BDA96_02G018700</name>
</gene>
<dbReference type="Proteomes" id="UP000807115">
    <property type="component" value="Chromosome 2"/>
</dbReference>
<reference evidence="2" key="1">
    <citation type="journal article" date="2019" name="BMC Genomics">
        <title>A new reference genome for Sorghum bicolor reveals high levels of sequence similarity between sweet and grain genotypes: implications for the genetics of sugar metabolism.</title>
        <authorList>
            <person name="Cooper E.A."/>
            <person name="Brenton Z.W."/>
            <person name="Flinn B.S."/>
            <person name="Jenkins J."/>
            <person name="Shu S."/>
            <person name="Flowers D."/>
            <person name="Luo F."/>
            <person name="Wang Y."/>
            <person name="Xia P."/>
            <person name="Barry K."/>
            <person name="Daum C."/>
            <person name="Lipzen A."/>
            <person name="Yoshinaga Y."/>
            <person name="Schmutz J."/>
            <person name="Saski C."/>
            <person name="Vermerris W."/>
            <person name="Kresovich S."/>
        </authorList>
    </citation>
    <scope>NUCLEOTIDE SEQUENCE</scope>
</reference>
<dbReference type="PANTHER" id="PTHR33593:SF2">
    <property type="entry name" value="ANKYRIN REPEAT_KH DOMAIN PROTEIN (DUF1442)"/>
    <property type="match status" value="1"/>
</dbReference>
<dbReference type="EMBL" id="CM027681">
    <property type="protein sequence ID" value="KAG0541461.1"/>
    <property type="molecule type" value="Genomic_DNA"/>
</dbReference>
<dbReference type="InterPro" id="IPR009902">
    <property type="entry name" value="DUF1442"/>
</dbReference>
<organism evidence="2 3">
    <name type="scientific">Sorghum bicolor</name>
    <name type="common">Sorghum</name>
    <name type="synonym">Sorghum vulgare</name>
    <dbReference type="NCBI Taxonomy" id="4558"/>
    <lineage>
        <taxon>Eukaryota</taxon>
        <taxon>Viridiplantae</taxon>
        <taxon>Streptophyta</taxon>
        <taxon>Embryophyta</taxon>
        <taxon>Tracheophyta</taxon>
        <taxon>Spermatophyta</taxon>
        <taxon>Magnoliopsida</taxon>
        <taxon>Liliopsida</taxon>
        <taxon>Poales</taxon>
        <taxon>Poaceae</taxon>
        <taxon>PACMAD clade</taxon>
        <taxon>Panicoideae</taxon>
        <taxon>Andropogonodae</taxon>
        <taxon>Andropogoneae</taxon>
        <taxon>Sorghinae</taxon>
        <taxon>Sorghum</taxon>
    </lineage>
</organism>
<evidence type="ECO:0000313" key="3">
    <source>
        <dbReference type="Proteomes" id="UP000807115"/>
    </source>
</evidence>
<dbReference type="PANTHER" id="PTHR33593">
    <property type="entry name" value="DUF1442 FAMILY PROTEIN"/>
    <property type="match status" value="1"/>
</dbReference>
<dbReference type="Pfam" id="PF07279">
    <property type="entry name" value="DUF1442"/>
    <property type="match status" value="1"/>
</dbReference>
<reference evidence="2" key="2">
    <citation type="submission" date="2020-10" db="EMBL/GenBank/DDBJ databases">
        <authorList>
            <person name="Cooper E.A."/>
            <person name="Brenton Z.W."/>
            <person name="Flinn B.S."/>
            <person name="Jenkins J."/>
            <person name="Shu S."/>
            <person name="Flowers D."/>
            <person name="Luo F."/>
            <person name="Wang Y."/>
            <person name="Xia P."/>
            <person name="Barry K."/>
            <person name="Daum C."/>
            <person name="Lipzen A."/>
            <person name="Yoshinaga Y."/>
            <person name="Schmutz J."/>
            <person name="Saski C."/>
            <person name="Vermerris W."/>
            <person name="Kresovich S."/>
        </authorList>
    </citation>
    <scope>NUCLEOTIDE SEQUENCE</scope>
</reference>
<evidence type="ECO:0000313" key="2">
    <source>
        <dbReference type="EMBL" id="KAG0541461.1"/>
    </source>
</evidence>
<name>A0A921RL68_SORBI</name>